<evidence type="ECO:0000313" key="2">
    <source>
        <dbReference type="Proteomes" id="UP000266841"/>
    </source>
</evidence>
<reference evidence="1 2" key="1">
    <citation type="journal article" date="2012" name="Genome Biol.">
        <title>Genome and low-iron response of an oceanic diatom adapted to chronic iron limitation.</title>
        <authorList>
            <person name="Lommer M."/>
            <person name="Specht M."/>
            <person name="Roy A.S."/>
            <person name="Kraemer L."/>
            <person name="Andreson R."/>
            <person name="Gutowska M.A."/>
            <person name="Wolf J."/>
            <person name="Bergner S.V."/>
            <person name="Schilhabel M.B."/>
            <person name="Klostermeier U.C."/>
            <person name="Beiko R.G."/>
            <person name="Rosenstiel P."/>
            <person name="Hippler M."/>
            <person name="Laroche J."/>
        </authorList>
    </citation>
    <scope>NUCLEOTIDE SEQUENCE [LARGE SCALE GENOMIC DNA]</scope>
    <source>
        <strain evidence="1 2">CCMP1005</strain>
    </source>
</reference>
<protein>
    <submittedName>
        <fullName evidence="1">Uncharacterized protein</fullName>
    </submittedName>
</protein>
<feature type="non-terminal residue" evidence="1">
    <location>
        <position position="1"/>
    </location>
</feature>
<organism evidence="1 2">
    <name type="scientific">Thalassiosira oceanica</name>
    <name type="common">Marine diatom</name>
    <dbReference type="NCBI Taxonomy" id="159749"/>
    <lineage>
        <taxon>Eukaryota</taxon>
        <taxon>Sar</taxon>
        <taxon>Stramenopiles</taxon>
        <taxon>Ochrophyta</taxon>
        <taxon>Bacillariophyta</taxon>
        <taxon>Coscinodiscophyceae</taxon>
        <taxon>Thalassiosirophycidae</taxon>
        <taxon>Thalassiosirales</taxon>
        <taxon>Thalassiosiraceae</taxon>
        <taxon>Thalassiosira</taxon>
    </lineage>
</organism>
<evidence type="ECO:0000313" key="1">
    <source>
        <dbReference type="EMBL" id="EJK48528.1"/>
    </source>
</evidence>
<keyword evidence="2" id="KW-1185">Reference proteome</keyword>
<sequence length="434" mass="47912">WTPYYEKLDLTAGGRRLDATPSSACKSGTKISDGVQTSFSYCDKIGTKKKTLTGLMWSIYSLNSALKIAEITLEKIFSGYFEGDKTTTLLGKDKERCIEKLEFFGDCLKRPVYRNAHTESTGTEAGGAFGAPGVTHSRNHLTEANKAEYLDCWEREISRYSDCYTKQREGDFEYTINEEVKKAKTWVQLLVISVINAAVIAVEGANTQYTLGPSDVYDQYWYTQAIFLNMQKFQLWSGNAFDTMNDNVNSQIGQLGDLTSRCTCWITLSALGNGDAANCFDGITDFDVSDCGYSSSSSPRRQLQGGNGSLFPNGSIVDHIKEAGSSIKSEMKNMMDPIYDYLGIKPGIGRKRSKCQNAKKVNLFNIGTKTGLVSTHAQAADTKSFKADAGNSTRNLLGSNDDDAALERKMSERFDRIDTKAHSLESKVTSIEEA</sequence>
<dbReference type="Proteomes" id="UP000266841">
    <property type="component" value="Unassembled WGS sequence"/>
</dbReference>
<dbReference type="AlphaFoldDB" id="K0R5H2"/>
<proteinExistence type="predicted"/>
<comment type="caution">
    <text evidence="1">The sequence shown here is derived from an EMBL/GenBank/DDBJ whole genome shotgun (WGS) entry which is preliminary data.</text>
</comment>
<dbReference type="EMBL" id="AGNL01045741">
    <property type="protein sequence ID" value="EJK48528.1"/>
    <property type="molecule type" value="Genomic_DNA"/>
</dbReference>
<accession>K0R5H2</accession>
<name>K0R5H2_THAOC</name>
<gene>
    <name evidence="1" type="ORF">THAOC_32665</name>
</gene>